<evidence type="ECO:0000259" key="6">
    <source>
        <dbReference type="Pfam" id="PF00892"/>
    </source>
</evidence>
<organism evidence="7 9">
    <name type="scientific">Haladaptatus paucihalophilus DX253</name>
    <dbReference type="NCBI Taxonomy" id="797209"/>
    <lineage>
        <taxon>Archaea</taxon>
        <taxon>Methanobacteriati</taxon>
        <taxon>Methanobacteriota</taxon>
        <taxon>Stenosarchaea group</taxon>
        <taxon>Halobacteria</taxon>
        <taxon>Halobacteriales</taxon>
        <taxon>Haladaptataceae</taxon>
        <taxon>Haladaptatus</taxon>
    </lineage>
</organism>
<dbReference type="Proteomes" id="UP000003751">
    <property type="component" value="Unassembled WGS sequence"/>
</dbReference>
<evidence type="ECO:0000313" key="7">
    <source>
        <dbReference type="EMBL" id="EFW90934.1"/>
    </source>
</evidence>
<dbReference type="PATRIC" id="fig|797209.4.peg.3397"/>
<evidence type="ECO:0000256" key="2">
    <source>
        <dbReference type="ARBA" id="ARBA00022692"/>
    </source>
</evidence>
<dbReference type="InterPro" id="IPR000620">
    <property type="entry name" value="EamA_dom"/>
</dbReference>
<reference evidence="10" key="3">
    <citation type="submission" date="2016-11" db="EMBL/GenBank/DDBJ databases">
        <authorList>
            <person name="Varghese N."/>
            <person name="Submissions S."/>
        </authorList>
    </citation>
    <scope>NUCLEOTIDE SEQUENCE [LARGE SCALE GENOMIC DNA]</scope>
    <source>
        <strain evidence="10">DX253</strain>
    </source>
</reference>
<dbReference type="STRING" id="797209.GCA_000376445_02971"/>
<dbReference type="PANTHER" id="PTHR32322:SF2">
    <property type="entry name" value="EAMA DOMAIN-CONTAINING PROTEIN"/>
    <property type="match status" value="1"/>
</dbReference>
<evidence type="ECO:0000313" key="10">
    <source>
        <dbReference type="Proteomes" id="UP000184203"/>
    </source>
</evidence>
<dbReference type="PANTHER" id="PTHR32322">
    <property type="entry name" value="INNER MEMBRANE TRANSPORTER"/>
    <property type="match status" value="1"/>
</dbReference>
<feature type="transmembrane region" description="Helical" evidence="5">
    <location>
        <begin position="71"/>
        <end position="91"/>
    </location>
</feature>
<dbReference type="eggNOG" id="arCOG00271">
    <property type="taxonomic scope" value="Archaea"/>
</dbReference>
<feature type="transmembrane region" description="Helical" evidence="5">
    <location>
        <begin position="126"/>
        <end position="143"/>
    </location>
</feature>
<feature type="transmembrane region" description="Helical" evidence="5">
    <location>
        <begin position="213"/>
        <end position="234"/>
    </location>
</feature>
<sequence length="309" mass="32134">MSSSRSRFIAALFAFVALAWGGSYVAISVGLHNLPPVFFAASRLDIAAVVLLPSVVAWFDDWRPTTAGDWLTVFAAGLFVAGGTNAFLFVGQQTTPSAVAAVIFALNPILATLFAWALLPSERLSVVSVLGVVLGILGVAIVADPTPEMLLSARGLGPWILLCGAACLGFGTVLTRRFETTLPTLVTTSWGLLFGGLFLHAVSYGLGEHVSTAWSSTLLVSIAYLGVVATAGAYSAYFELIARIGAVRTALVSYVVPVVTAIAGWLLVGETITLHTVAGFVVIATGFALTERRTLVAGLRDGGGTETDA</sequence>
<feature type="domain" description="EamA" evidence="6">
    <location>
        <begin position="11"/>
        <end position="142"/>
    </location>
</feature>
<dbReference type="EMBL" id="FRAN01000001">
    <property type="protein sequence ID" value="SHK26601.1"/>
    <property type="molecule type" value="Genomic_DNA"/>
</dbReference>
<keyword evidence="10" id="KW-1185">Reference proteome</keyword>
<evidence type="ECO:0000256" key="4">
    <source>
        <dbReference type="ARBA" id="ARBA00023136"/>
    </source>
</evidence>
<accession>E7QXD1</accession>
<feature type="transmembrane region" description="Helical" evidence="5">
    <location>
        <begin position="37"/>
        <end position="59"/>
    </location>
</feature>
<feature type="domain" description="EamA" evidence="6">
    <location>
        <begin position="157"/>
        <end position="290"/>
    </location>
</feature>
<name>E7QXD1_HALPU</name>
<feature type="transmembrane region" description="Helical" evidence="5">
    <location>
        <begin position="246"/>
        <end position="266"/>
    </location>
</feature>
<dbReference type="AlphaFoldDB" id="E7QXD1"/>
<reference evidence="8" key="2">
    <citation type="submission" date="2016-11" db="EMBL/GenBank/DDBJ databases">
        <authorList>
            <person name="Jaros S."/>
            <person name="Januszkiewicz K."/>
            <person name="Wedrychowicz H."/>
        </authorList>
    </citation>
    <scope>NUCLEOTIDE SEQUENCE [LARGE SCALE GENOMIC DNA]</scope>
    <source>
        <strain evidence="8">DX253</strain>
    </source>
</reference>
<evidence type="ECO:0000256" key="5">
    <source>
        <dbReference type="SAM" id="Phobius"/>
    </source>
</evidence>
<dbReference type="GO" id="GO:0016020">
    <property type="term" value="C:membrane"/>
    <property type="evidence" value="ECO:0007669"/>
    <property type="project" value="UniProtKB-SubCell"/>
</dbReference>
<evidence type="ECO:0000313" key="9">
    <source>
        <dbReference type="Proteomes" id="UP000003751"/>
    </source>
</evidence>
<keyword evidence="2 5" id="KW-0812">Transmembrane</keyword>
<dbReference type="SUPFAM" id="SSF103481">
    <property type="entry name" value="Multidrug resistance efflux transporter EmrE"/>
    <property type="match status" value="2"/>
</dbReference>
<feature type="transmembrane region" description="Helical" evidence="5">
    <location>
        <begin position="186"/>
        <end position="207"/>
    </location>
</feature>
<keyword evidence="4 5" id="KW-0472">Membrane</keyword>
<gene>
    <name evidence="8" type="ORF">SAMN05444342_1149</name>
    <name evidence="7" type="ORF">ZOD2009_17348</name>
</gene>
<dbReference type="InterPro" id="IPR037185">
    <property type="entry name" value="EmrE-like"/>
</dbReference>
<dbReference type="EMBL" id="AEMG01000019">
    <property type="protein sequence ID" value="EFW90934.1"/>
    <property type="molecule type" value="Genomic_DNA"/>
</dbReference>
<reference evidence="7 9" key="1">
    <citation type="journal article" date="2014" name="ISME J.">
        <title>Trehalose/2-sulfotrehalose biosynthesis and glycine-betaine uptake are widely spread mechanisms for osmoadaptation in the Halobacteriales.</title>
        <authorList>
            <person name="Youssef N.H."/>
            <person name="Savage-Ashlock K.N."/>
            <person name="McCully A.L."/>
            <person name="Luedtke B."/>
            <person name="Shaw E.I."/>
            <person name="Hoff W.D."/>
            <person name="Elshahed M.S."/>
        </authorList>
    </citation>
    <scope>NUCLEOTIDE SEQUENCE [LARGE SCALE GENOMIC DNA]</scope>
    <source>
        <strain evidence="7 9">DX253</strain>
    </source>
</reference>
<keyword evidence="3 5" id="KW-1133">Transmembrane helix</keyword>
<dbReference type="OrthoDB" id="17861at2157"/>
<dbReference type="Proteomes" id="UP000184203">
    <property type="component" value="Unassembled WGS sequence"/>
</dbReference>
<feature type="transmembrane region" description="Helical" evidence="5">
    <location>
        <begin position="272"/>
        <end position="290"/>
    </location>
</feature>
<proteinExistence type="predicted"/>
<feature type="transmembrane region" description="Helical" evidence="5">
    <location>
        <begin position="155"/>
        <end position="174"/>
    </location>
</feature>
<evidence type="ECO:0000256" key="3">
    <source>
        <dbReference type="ARBA" id="ARBA00022989"/>
    </source>
</evidence>
<evidence type="ECO:0000256" key="1">
    <source>
        <dbReference type="ARBA" id="ARBA00004141"/>
    </source>
</evidence>
<feature type="transmembrane region" description="Helical" evidence="5">
    <location>
        <begin position="97"/>
        <end position="119"/>
    </location>
</feature>
<evidence type="ECO:0000313" key="8">
    <source>
        <dbReference type="EMBL" id="SHK26601.1"/>
    </source>
</evidence>
<protein>
    <submittedName>
        <fullName evidence="8">Permease of the drug/metabolite transporter (DMT) superfamily</fullName>
    </submittedName>
</protein>
<dbReference type="RefSeq" id="WP_007981946.1">
    <property type="nucleotide sequence ID" value="NZ_AEMG01000019.1"/>
</dbReference>
<comment type="subcellular location">
    <subcellularLocation>
        <location evidence="1">Membrane</location>
        <topology evidence="1">Multi-pass membrane protein</topology>
    </subcellularLocation>
</comment>
<dbReference type="InterPro" id="IPR050638">
    <property type="entry name" value="AA-Vitamin_Transporters"/>
</dbReference>
<dbReference type="Pfam" id="PF00892">
    <property type="entry name" value="EamA"/>
    <property type="match status" value="2"/>
</dbReference>